<evidence type="ECO:0000259" key="1">
    <source>
        <dbReference type="Pfam" id="PF23019"/>
    </source>
</evidence>
<evidence type="ECO:0000313" key="2">
    <source>
        <dbReference type="EMBL" id="GLB53313.1"/>
    </source>
</evidence>
<dbReference type="Proteomes" id="UP001143545">
    <property type="component" value="Unassembled WGS sequence"/>
</dbReference>
<evidence type="ECO:0000313" key="3">
    <source>
        <dbReference type="Proteomes" id="UP001143545"/>
    </source>
</evidence>
<protein>
    <recommendedName>
        <fullName evidence="1">DUF7033 domain-containing protein</fullName>
    </recommendedName>
</protein>
<organism evidence="2 3">
    <name type="scientific">Neptunitalea chrysea</name>
    <dbReference type="NCBI Taxonomy" id="1647581"/>
    <lineage>
        <taxon>Bacteria</taxon>
        <taxon>Pseudomonadati</taxon>
        <taxon>Bacteroidota</taxon>
        <taxon>Flavobacteriia</taxon>
        <taxon>Flavobacteriales</taxon>
        <taxon>Flavobacteriaceae</taxon>
        <taxon>Neptunitalea</taxon>
    </lineage>
</organism>
<feature type="domain" description="DUF7033" evidence="1">
    <location>
        <begin position="95"/>
        <end position="182"/>
    </location>
</feature>
<dbReference type="Pfam" id="PF23019">
    <property type="entry name" value="DUF7033"/>
    <property type="match status" value="1"/>
</dbReference>
<keyword evidence="3" id="KW-1185">Reference proteome</keyword>
<dbReference type="CDD" id="cd10931">
    <property type="entry name" value="CE4_u7"/>
    <property type="match status" value="1"/>
</dbReference>
<dbReference type="InterPro" id="IPR054297">
    <property type="entry name" value="DUF7033"/>
</dbReference>
<sequence>MFLVYTHKITPRFTYIMKHVFTQMLGVQVVFTTKVEDFIAHEGPKITYCKQALQNEFHIKSNELLFEQGFDDIEITVQNWEEVPCFFPTSEKSVLPFDIFAASFYLLSRYEEYVPHVKDEHGRFPAKESLAYKHGFLEIPVVDVWVARLKQAILRRFPDALFPKKQLKILSVIDVPCAYTFKKKGLVRSIGGSITDILNFKFKRVLERYKVLFKITPDPSDNFEKLLWFRNKYHLDTIFFFLVGDYGTYDKNISINNKSFKELIKSVADYSIVSLMASYNSFKNIDVLREERKRLINIINQPIKRVRLRFARLELPQTYKDLVDADFTEDYTMGYQYFVGFRAGTCTPFRFYDLSLEMQTILKVNPICIQDDALKAYGNSDKAEVIFYKLYDSVKKVNGYFITVFSNESMGNYGNERGFRKFYLKVYKKICTEN</sequence>
<proteinExistence type="predicted"/>
<dbReference type="EMBL" id="BRVP01000016">
    <property type="protein sequence ID" value="GLB53313.1"/>
    <property type="molecule type" value="Genomic_DNA"/>
</dbReference>
<comment type="caution">
    <text evidence="2">The sequence shown here is derived from an EMBL/GenBank/DDBJ whole genome shotgun (WGS) entry which is preliminary data.</text>
</comment>
<accession>A0A9W6B625</accession>
<dbReference type="AlphaFoldDB" id="A0A9W6B625"/>
<gene>
    <name evidence="2" type="ORF">NBRC110019_23540</name>
</gene>
<name>A0A9W6B625_9FLAO</name>
<reference evidence="2" key="1">
    <citation type="submission" date="2022-07" db="EMBL/GenBank/DDBJ databases">
        <title>Taxonomy of Novel Oxalotrophic and Methylotrophic Bacteria.</title>
        <authorList>
            <person name="Sahin N."/>
            <person name="Tani A."/>
        </authorList>
    </citation>
    <scope>NUCLEOTIDE SEQUENCE</scope>
    <source>
        <strain evidence="2">AM327</strain>
    </source>
</reference>